<proteinExistence type="predicted"/>
<evidence type="ECO:0000313" key="1">
    <source>
        <dbReference type="EMBL" id="MCY6957208.1"/>
    </source>
</evidence>
<name>A0ABT4D4J4_9CLOT</name>
<reference evidence="1" key="1">
    <citation type="submission" date="2022-12" db="EMBL/GenBank/DDBJ databases">
        <title>Clostridium sp. nov., isolated from industrial wastewater.</title>
        <authorList>
            <person name="Jiayan W."/>
        </authorList>
    </citation>
    <scope>NUCLEOTIDE SEQUENCE</scope>
    <source>
        <strain evidence="1">ZC22-4</strain>
    </source>
</reference>
<keyword evidence="2" id="KW-1185">Reference proteome</keyword>
<gene>
    <name evidence="1" type="ORF">OW729_01170</name>
</gene>
<dbReference type="RefSeq" id="WP_268059564.1">
    <property type="nucleotide sequence ID" value="NZ_JAPQFJ010000001.1"/>
</dbReference>
<accession>A0ABT4D4J4</accession>
<dbReference type="Proteomes" id="UP001144612">
    <property type="component" value="Unassembled WGS sequence"/>
</dbReference>
<protein>
    <submittedName>
        <fullName evidence="1">Uncharacterized protein</fullName>
    </submittedName>
</protein>
<evidence type="ECO:0000313" key="2">
    <source>
        <dbReference type="Proteomes" id="UP001144612"/>
    </source>
</evidence>
<organism evidence="1 2">
    <name type="scientific">Clostridium brassicae</name>
    <dbReference type="NCBI Taxonomy" id="2999072"/>
    <lineage>
        <taxon>Bacteria</taxon>
        <taxon>Bacillati</taxon>
        <taxon>Bacillota</taxon>
        <taxon>Clostridia</taxon>
        <taxon>Eubacteriales</taxon>
        <taxon>Clostridiaceae</taxon>
        <taxon>Clostridium</taxon>
    </lineage>
</organism>
<sequence length="56" mass="6513">MKMLKNLLDKLAKVIDENELGSDNYLEEVEFKLNNDKEYNLKACETLINMNNMFGA</sequence>
<comment type="caution">
    <text evidence="1">The sequence shown here is derived from an EMBL/GenBank/DDBJ whole genome shotgun (WGS) entry which is preliminary data.</text>
</comment>
<dbReference type="EMBL" id="JAPQFJ010000001">
    <property type="protein sequence ID" value="MCY6957208.1"/>
    <property type="molecule type" value="Genomic_DNA"/>
</dbReference>